<proteinExistence type="predicted"/>
<keyword evidence="3" id="KW-1185">Reference proteome</keyword>
<dbReference type="EMBL" id="CM026421">
    <property type="protein sequence ID" value="KAG0589483.1"/>
    <property type="molecule type" value="Genomic_DNA"/>
</dbReference>
<organism evidence="2 3">
    <name type="scientific">Ceratodon purpureus</name>
    <name type="common">Fire moss</name>
    <name type="synonym">Dicranum purpureum</name>
    <dbReference type="NCBI Taxonomy" id="3225"/>
    <lineage>
        <taxon>Eukaryota</taxon>
        <taxon>Viridiplantae</taxon>
        <taxon>Streptophyta</taxon>
        <taxon>Embryophyta</taxon>
        <taxon>Bryophyta</taxon>
        <taxon>Bryophytina</taxon>
        <taxon>Bryopsida</taxon>
        <taxon>Dicranidae</taxon>
        <taxon>Pseudoditrichales</taxon>
        <taxon>Ditrichaceae</taxon>
        <taxon>Ceratodon</taxon>
    </lineage>
</organism>
<name>A0A8T0J3Z3_CERPU</name>
<reference evidence="2" key="1">
    <citation type="submission" date="2020-06" db="EMBL/GenBank/DDBJ databases">
        <title>WGS assembly of Ceratodon purpureus strain R40.</title>
        <authorList>
            <person name="Carey S.B."/>
            <person name="Jenkins J."/>
            <person name="Shu S."/>
            <person name="Lovell J.T."/>
            <person name="Sreedasyam A."/>
            <person name="Maumus F."/>
            <person name="Tiley G.P."/>
            <person name="Fernandez-Pozo N."/>
            <person name="Barry K."/>
            <person name="Chen C."/>
            <person name="Wang M."/>
            <person name="Lipzen A."/>
            <person name="Daum C."/>
            <person name="Saski C.A."/>
            <person name="Payton A.C."/>
            <person name="Mcbreen J.C."/>
            <person name="Conrad R.E."/>
            <person name="Kollar L.M."/>
            <person name="Olsson S."/>
            <person name="Huttunen S."/>
            <person name="Landis J.B."/>
            <person name="Wickett N.J."/>
            <person name="Johnson M.G."/>
            <person name="Rensing S.A."/>
            <person name="Grimwood J."/>
            <person name="Schmutz J."/>
            <person name="Mcdaniel S.F."/>
        </authorList>
    </citation>
    <scope>NUCLEOTIDE SEQUENCE</scope>
    <source>
        <strain evidence="2">R40</strain>
    </source>
</reference>
<dbReference type="PANTHER" id="PTHR34285">
    <property type="entry name" value="OS08G0510800 PROTEIN"/>
    <property type="match status" value="1"/>
</dbReference>
<dbReference type="PANTHER" id="PTHR34285:SF3">
    <property type="entry name" value="OS08G0510800 PROTEIN"/>
    <property type="match status" value="1"/>
</dbReference>
<gene>
    <name evidence="2" type="ORF">KC19_1G023400</name>
</gene>
<feature type="region of interest" description="Disordered" evidence="1">
    <location>
        <begin position="427"/>
        <end position="511"/>
    </location>
</feature>
<evidence type="ECO:0000313" key="2">
    <source>
        <dbReference type="EMBL" id="KAG0589483.1"/>
    </source>
</evidence>
<feature type="compositionally biased region" description="Polar residues" evidence="1">
    <location>
        <begin position="474"/>
        <end position="486"/>
    </location>
</feature>
<evidence type="ECO:0000256" key="1">
    <source>
        <dbReference type="SAM" id="MobiDB-lite"/>
    </source>
</evidence>
<dbReference type="AlphaFoldDB" id="A0A8T0J3Z3"/>
<feature type="region of interest" description="Disordered" evidence="1">
    <location>
        <begin position="124"/>
        <end position="144"/>
    </location>
</feature>
<sequence length="511" mass="54788">MKASVKVREGQRPLVRAKVPVQVGGLPFYSGITVGDEKELALHVGTNMEAGPACSLSYRPNDPQSPLAVLLKTGFGLWGSPHAAPFTISAEFNVARRENVSFMLRLKPRVGSFSVRKHVTSTSGSFGRDNGVGVRDSSHGVKQDDMAVQEEVEVAAADRPGEAISRPPGGQTQGDGLVYDTDYECGLSPLGLGQVSGLRVREKKCYMPCEPGEPGSPGSNIELHHVGDGSGELEVSGMPESSAGAIDLVSQRSFGDTDRAAAALDTIGLVDGGATLSGRADQPETRRNRLLQSWSGHAHHSWGLTVHSAIPLGRQAMARVQWGMRMPSRSGDDVGGSFRGYKLPVLVLDKISISTADPRRKAQSSAFPSDKGPLSYGMRYFENPADDGSQLGMIASTCCYMRNQLQSLHLDNRSLKKTIEDMKAEMGQTIWGEKRPSPKPPSRSAQEEDSIRSQLFEELQKKTGSRASPKDRLSSSGVLDAQNSESIFDLPSEGLLSDKKSGDLGAKAKAK</sequence>
<dbReference type="Proteomes" id="UP000822688">
    <property type="component" value="Chromosome 1"/>
</dbReference>
<accession>A0A8T0J3Z3</accession>
<evidence type="ECO:0000313" key="3">
    <source>
        <dbReference type="Proteomes" id="UP000822688"/>
    </source>
</evidence>
<comment type="caution">
    <text evidence="2">The sequence shown here is derived from an EMBL/GenBank/DDBJ whole genome shotgun (WGS) entry which is preliminary data.</text>
</comment>
<protein>
    <submittedName>
        <fullName evidence="2">Uncharacterized protein</fullName>
    </submittedName>
</protein>